<proteinExistence type="predicted"/>
<sequence>LEPEDRANEVMWNNIYTARSDVYGVPDHIPAVGAILGDIARRDYNIVFFENFGVPAYAVMISGDYDPGAPVDDNDKTQADIDAGATQSGPMKTPLHRQIEGHLQEIAANPHSVLLLGIPSSDGGDVKISFEKLAVEVKEASFRLYRMDNLKEVLSAHAVPPYRAGIAEQGSLGGNVAEQTDKIYRDSVLTPRQGMLERLLNRYVLGSMEITDWTFNLVAIDVEDELLELELAILLFTHGGLTPNDLIRNFGVRYGTEPSEDPAMDAHYINGIAIDAILTDDFEQVMLSLRDELLEIARKHDESSDEDGDVSAQLFAALAGLEASAAKTTADRIAAYKAASGRTTHSGTNGAGRTRESRARAARLGRDSARSALAVRRRRGADA</sequence>
<organism evidence="2">
    <name type="scientific">marine sediment metagenome</name>
    <dbReference type="NCBI Taxonomy" id="412755"/>
    <lineage>
        <taxon>unclassified sequences</taxon>
        <taxon>metagenomes</taxon>
        <taxon>ecological metagenomes</taxon>
    </lineage>
</organism>
<name>A0A0F9NML3_9ZZZZ</name>
<gene>
    <name evidence="2" type="ORF">LCGC14_0932600</name>
</gene>
<protein>
    <submittedName>
        <fullName evidence="2">Uncharacterized protein</fullName>
    </submittedName>
</protein>
<reference evidence="2" key="1">
    <citation type="journal article" date="2015" name="Nature">
        <title>Complex archaea that bridge the gap between prokaryotes and eukaryotes.</title>
        <authorList>
            <person name="Spang A."/>
            <person name="Saw J.H."/>
            <person name="Jorgensen S.L."/>
            <person name="Zaremba-Niedzwiedzka K."/>
            <person name="Martijn J."/>
            <person name="Lind A.E."/>
            <person name="van Eijk R."/>
            <person name="Schleper C."/>
            <person name="Guy L."/>
            <person name="Ettema T.J."/>
        </authorList>
    </citation>
    <scope>NUCLEOTIDE SEQUENCE</scope>
</reference>
<evidence type="ECO:0000313" key="2">
    <source>
        <dbReference type="EMBL" id="KKN20740.1"/>
    </source>
</evidence>
<dbReference type="AlphaFoldDB" id="A0A0F9NML3"/>
<comment type="caution">
    <text evidence="2">The sequence shown here is derived from an EMBL/GenBank/DDBJ whole genome shotgun (WGS) entry which is preliminary data.</text>
</comment>
<feature type="region of interest" description="Disordered" evidence="1">
    <location>
        <begin position="338"/>
        <end position="367"/>
    </location>
</feature>
<feature type="non-terminal residue" evidence="2">
    <location>
        <position position="1"/>
    </location>
</feature>
<dbReference type="EMBL" id="LAZR01003214">
    <property type="protein sequence ID" value="KKN20740.1"/>
    <property type="molecule type" value="Genomic_DNA"/>
</dbReference>
<accession>A0A0F9NML3</accession>
<feature type="compositionally biased region" description="Basic and acidic residues" evidence="1">
    <location>
        <begin position="353"/>
        <end position="367"/>
    </location>
</feature>
<evidence type="ECO:0000256" key="1">
    <source>
        <dbReference type="SAM" id="MobiDB-lite"/>
    </source>
</evidence>